<keyword evidence="2" id="KW-1185">Reference proteome</keyword>
<dbReference type="EMBL" id="JBHUDO010000003">
    <property type="protein sequence ID" value="MFD1646771.1"/>
    <property type="molecule type" value="Genomic_DNA"/>
</dbReference>
<dbReference type="Pfam" id="PF24373">
    <property type="entry name" value="DUF7529"/>
    <property type="match status" value="1"/>
</dbReference>
<organism evidence="1 2">
    <name type="scientific">Haloarchaeobius litoreus</name>
    <dbReference type="NCBI Taxonomy" id="755306"/>
    <lineage>
        <taxon>Archaea</taxon>
        <taxon>Methanobacteriati</taxon>
        <taxon>Methanobacteriota</taxon>
        <taxon>Stenosarchaea group</taxon>
        <taxon>Halobacteria</taxon>
        <taxon>Halobacteriales</taxon>
        <taxon>Halorubellaceae</taxon>
        <taxon>Haloarchaeobius</taxon>
    </lineage>
</organism>
<proteinExistence type="predicted"/>
<evidence type="ECO:0000313" key="2">
    <source>
        <dbReference type="Proteomes" id="UP001597034"/>
    </source>
</evidence>
<name>A0ABD6DPM5_9EURY</name>
<protein>
    <submittedName>
        <fullName evidence="1">Uncharacterized protein</fullName>
    </submittedName>
</protein>
<dbReference type="Proteomes" id="UP001597034">
    <property type="component" value="Unassembled WGS sequence"/>
</dbReference>
<accession>A0ABD6DPM5</accession>
<evidence type="ECO:0000313" key="1">
    <source>
        <dbReference type="EMBL" id="MFD1646771.1"/>
    </source>
</evidence>
<dbReference type="AlphaFoldDB" id="A0ABD6DPM5"/>
<reference evidence="1 2" key="1">
    <citation type="journal article" date="2019" name="Int. J. Syst. Evol. Microbiol.">
        <title>The Global Catalogue of Microorganisms (GCM) 10K type strain sequencing project: providing services to taxonomists for standard genome sequencing and annotation.</title>
        <authorList>
            <consortium name="The Broad Institute Genomics Platform"/>
            <consortium name="The Broad Institute Genome Sequencing Center for Infectious Disease"/>
            <person name="Wu L."/>
            <person name="Ma J."/>
        </authorList>
    </citation>
    <scope>NUCLEOTIDE SEQUENCE [LARGE SCALE GENOMIC DNA]</scope>
    <source>
        <strain evidence="1 2">CGMCC 1.10390</strain>
    </source>
</reference>
<sequence>MPDVPDSEHDDEYVDRIANNADTLKNAWQGALEDMEALADEREAEGWETVTMMAGSTGCQHREAGDDDDDRFGMVFVVPSNHGEEFTEVFGDKEFPEYEVYRREVDGNVFLVVEYRDPETETAIFVAAQYELRHAPGMVHDAEDAGEFYTYVQKLDGAVLGVFKHDSHEKFVPYAERIDDWKPQV</sequence>
<gene>
    <name evidence="1" type="ORF">ACFSBL_13860</name>
</gene>
<comment type="caution">
    <text evidence="1">The sequence shown here is derived from an EMBL/GenBank/DDBJ whole genome shotgun (WGS) entry which is preliminary data.</text>
</comment>
<dbReference type="InterPro" id="IPR055951">
    <property type="entry name" value="DUF7529"/>
</dbReference>
<dbReference type="RefSeq" id="WP_256401152.1">
    <property type="nucleotide sequence ID" value="NZ_JANHJR010000003.1"/>
</dbReference>